<dbReference type="NCBIfam" id="TIGR00797">
    <property type="entry name" value="matE"/>
    <property type="match status" value="1"/>
</dbReference>
<dbReference type="PANTHER" id="PTHR43298">
    <property type="entry name" value="MULTIDRUG RESISTANCE PROTEIN NORM-RELATED"/>
    <property type="match status" value="1"/>
</dbReference>
<name>A0A843SD08_9BURK</name>
<keyword evidence="3" id="KW-0050">Antiport</keyword>
<feature type="transmembrane region" description="Helical" evidence="10">
    <location>
        <begin position="138"/>
        <end position="161"/>
    </location>
</feature>
<accession>A0A843SD08</accession>
<dbReference type="GO" id="GO:0015297">
    <property type="term" value="F:antiporter activity"/>
    <property type="evidence" value="ECO:0007669"/>
    <property type="project" value="UniProtKB-KW"/>
</dbReference>
<evidence type="ECO:0000256" key="6">
    <source>
        <dbReference type="ARBA" id="ARBA00022989"/>
    </source>
</evidence>
<keyword evidence="7" id="KW-0406">Ion transport</keyword>
<dbReference type="PANTHER" id="PTHR43298:SF2">
    <property type="entry name" value="FMN_FAD EXPORTER YEEO-RELATED"/>
    <property type="match status" value="1"/>
</dbReference>
<feature type="transmembrane region" description="Helical" evidence="10">
    <location>
        <begin position="52"/>
        <end position="81"/>
    </location>
</feature>
<keyword evidence="6 10" id="KW-1133">Transmembrane helix</keyword>
<dbReference type="Pfam" id="PF01554">
    <property type="entry name" value="MatE"/>
    <property type="match status" value="2"/>
</dbReference>
<dbReference type="EMBL" id="WHUF01000001">
    <property type="protein sequence ID" value="MQA18416.1"/>
    <property type="molecule type" value="Genomic_DNA"/>
</dbReference>
<dbReference type="InterPro" id="IPR050222">
    <property type="entry name" value="MATE_MdtK"/>
</dbReference>
<feature type="transmembrane region" description="Helical" evidence="10">
    <location>
        <begin position="419"/>
        <end position="439"/>
    </location>
</feature>
<dbReference type="Proteomes" id="UP000444318">
    <property type="component" value="Unassembled WGS sequence"/>
</dbReference>
<evidence type="ECO:0000256" key="2">
    <source>
        <dbReference type="ARBA" id="ARBA00022448"/>
    </source>
</evidence>
<keyword evidence="12" id="KW-1185">Reference proteome</keyword>
<evidence type="ECO:0000256" key="5">
    <source>
        <dbReference type="ARBA" id="ARBA00022692"/>
    </source>
</evidence>
<evidence type="ECO:0000256" key="10">
    <source>
        <dbReference type="SAM" id="Phobius"/>
    </source>
</evidence>
<reference evidence="11 12" key="1">
    <citation type="submission" date="2019-10" db="EMBL/GenBank/DDBJ databases">
        <title>Two novel species isolated from a subtropical stream in China.</title>
        <authorList>
            <person name="Lu H."/>
        </authorList>
    </citation>
    <scope>NUCLEOTIDE SEQUENCE [LARGE SCALE GENOMIC DNA]</scope>
    <source>
        <strain evidence="11 12">FT103W</strain>
    </source>
</reference>
<feature type="transmembrane region" description="Helical" evidence="10">
    <location>
        <begin position="320"/>
        <end position="343"/>
    </location>
</feature>
<dbReference type="GO" id="GO:0005886">
    <property type="term" value="C:plasma membrane"/>
    <property type="evidence" value="ECO:0007669"/>
    <property type="project" value="UniProtKB-SubCell"/>
</dbReference>
<feature type="transmembrane region" description="Helical" evidence="10">
    <location>
        <begin position="391"/>
        <end position="413"/>
    </location>
</feature>
<keyword evidence="4" id="KW-1003">Cell membrane</keyword>
<keyword evidence="5 10" id="KW-0812">Transmembrane</keyword>
<dbReference type="GO" id="GO:0042910">
    <property type="term" value="F:xenobiotic transmembrane transporter activity"/>
    <property type="evidence" value="ECO:0007669"/>
    <property type="project" value="InterPro"/>
</dbReference>
<gene>
    <name evidence="11" type="ORF">GEV01_02685</name>
</gene>
<dbReference type="InterPro" id="IPR002528">
    <property type="entry name" value="MATE_fam"/>
</dbReference>
<evidence type="ECO:0000256" key="8">
    <source>
        <dbReference type="ARBA" id="ARBA00023136"/>
    </source>
</evidence>
<feature type="transmembrane region" description="Helical" evidence="10">
    <location>
        <begin position="363"/>
        <end position="384"/>
    </location>
</feature>
<keyword evidence="8 10" id="KW-0472">Membrane</keyword>
<evidence type="ECO:0000256" key="7">
    <source>
        <dbReference type="ARBA" id="ARBA00023065"/>
    </source>
</evidence>
<comment type="subcellular location">
    <subcellularLocation>
        <location evidence="1">Cell inner membrane</location>
        <topology evidence="1">Multi-pass membrane protein</topology>
    </subcellularLocation>
</comment>
<dbReference type="PIRSF" id="PIRSF006603">
    <property type="entry name" value="DinF"/>
    <property type="match status" value="1"/>
</dbReference>
<evidence type="ECO:0000313" key="12">
    <source>
        <dbReference type="Proteomes" id="UP000444318"/>
    </source>
</evidence>
<proteinExistence type="predicted"/>
<dbReference type="AlphaFoldDB" id="A0A843SD08"/>
<dbReference type="InterPro" id="IPR048279">
    <property type="entry name" value="MdtK-like"/>
</dbReference>
<feature type="transmembrane region" description="Helical" evidence="10">
    <location>
        <begin position="168"/>
        <end position="191"/>
    </location>
</feature>
<feature type="transmembrane region" description="Helical" evidence="10">
    <location>
        <begin position="238"/>
        <end position="263"/>
    </location>
</feature>
<feature type="transmembrane region" description="Helical" evidence="10">
    <location>
        <begin position="283"/>
        <end position="308"/>
    </location>
</feature>
<evidence type="ECO:0000313" key="11">
    <source>
        <dbReference type="EMBL" id="MQA18416.1"/>
    </source>
</evidence>
<comment type="caution">
    <text evidence="11">The sequence shown here is derived from an EMBL/GenBank/DDBJ whole genome shotgun (WGS) entry which is preliminary data.</text>
</comment>
<organism evidence="11 12">
    <name type="scientific">Rugamonas rivuli</name>
    <dbReference type="NCBI Taxonomy" id="2743358"/>
    <lineage>
        <taxon>Bacteria</taxon>
        <taxon>Pseudomonadati</taxon>
        <taxon>Pseudomonadota</taxon>
        <taxon>Betaproteobacteria</taxon>
        <taxon>Burkholderiales</taxon>
        <taxon>Oxalobacteraceae</taxon>
        <taxon>Telluria group</taxon>
        <taxon>Rugamonas</taxon>
    </lineage>
</organism>
<feature type="transmembrane region" description="Helical" evidence="10">
    <location>
        <begin position="102"/>
        <end position="126"/>
    </location>
</feature>
<protein>
    <recommendedName>
        <fullName evidence="9">Multidrug-efflux transporter</fullName>
    </recommendedName>
</protein>
<evidence type="ECO:0000256" key="9">
    <source>
        <dbReference type="ARBA" id="ARBA00031636"/>
    </source>
</evidence>
<evidence type="ECO:0000256" key="1">
    <source>
        <dbReference type="ARBA" id="ARBA00004429"/>
    </source>
</evidence>
<feature type="transmembrane region" description="Helical" evidence="10">
    <location>
        <begin position="197"/>
        <end position="218"/>
    </location>
</feature>
<dbReference type="RefSeq" id="WP_152801438.1">
    <property type="nucleotide sequence ID" value="NZ_WHUF01000001.1"/>
</dbReference>
<evidence type="ECO:0000256" key="3">
    <source>
        <dbReference type="ARBA" id="ARBA00022449"/>
    </source>
</evidence>
<keyword evidence="2" id="KW-0813">Transport</keyword>
<sequence length="463" mass="48538">MSFVSAALPDMESPHLKRLLFTLALPAVIGLSANAMHQLANAFFVSQLGVHAIAAISICFPLLIVFGAIGEGAGVGVASCVARMLGAGDEQQANRTASTVMVLLAAAGCVMAAVLIPLLPALLAAMGTTADAMPASTVYATIFCYSAPLILLQMLCDFIAISEGNTRFSMWTLIGSFALNVILDPILIFHYEMGVAGAAWATLISALAALLAYAVYFYKRVGKIHVALRHVKIDWQGLWQVVSVGVPAAMSTGLAAVAFALIYRNAATYGDTAVAAVAIGLRILTGGSLPLVGFCLGAQALLGFSWGGGQRARFLQATRLMLTICSGFAIVYSALVIVFAPVIVTWFTTDPAVQQLAVTTCRVFHLAFCLFGFHMVAVVALQAAERSRKAAWLVLAPHGYMLIPLLFLLPPVWGLNGLIASMAIAAALSAALGATLLLGEMGALRRIARQESAPTAESLRAVQ</sequence>
<evidence type="ECO:0000256" key="4">
    <source>
        <dbReference type="ARBA" id="ARBA00022475"/>
    </source>
</evidence>
<dbReference type="GO" id="GO:0006811">
    <property type="term" value="P:monoatomic ion transport"/>
    <property type="evidence" value="ECO:0007669"/>
    <property type="project" value="UniProtKB-KW"/>
</dbReference>